<dbReference type="AlphaFoldDB" id="A0A7S2RZ26"/>
<dbReference type="Gene3D" id="3.40.525.10">
    <property type="entry name" value="CRAL-TRIO lipid binding domain"/>
    <property type="match status" value="1"/>
</dbReference>
<dbReference type="InterPro" id="IPR036273">
    <property type="entry name" value="CRAL/TRIO_N_dom_sf"/>
</dbReference>
<sequence>MGQCTSGPKGAALEERTIEKREMDRCAVVQTGTGMERGTVTVERNQAMADEEKYAASKQNMKSSRSLKWVEQTDVKRDAGSVASLELTHLTSQISLLRHELRRAEGQLEKQVQCMDNTLSRKYARLNVGFSFSLALVFLTEILGMAWIGRAVALIGLLLLSNELRSTTFSLNASRESGSPNLARMKQALESMTCEASTVRAGAVAPTPQAAIETASVSETSVQEGDDVAATSPREDGQVTTASVLVKENNEGHVGSIDNKHVQIASVPTMVNGEKYNELIIAEEGNGKDEALSEDELAMVDQLFERVADAREKLEEGYPKDIGFCDRETCRRYLVARQWDLKKAEAQLRKTLQWRLVDKPAALRFQDSPKPLLNPWAMSMRVIGCDKGGRPICYTCFAESNERYDVDANLMHMTLLMEACQNLIRERRRDGHNTKASERQWVWVIDFDGFGFRDQSPKSAIVTAKLMENYPEMLHCGILISVPWVFNATWKLVSGVLDERVTKKVVMANKNNLEAKLKERLGDEATKWVLDETRDSKEKRKTAKSNGPKKYWEVPSSKDQHDSRGLASYVHSKYYIKTPGDAYEEAKAKEKKLNL</sequence>
<name>A0A7S2RZ26_9STRA</name>
<dbReference type="EMBL" id="HBHK01013626">
    <property type="protein sequence ID" value="CAD9684783.1"/>
    <property type="molecule type" value="Transcribed_RNA"/>
</dbReference>
<dbReference type="PANTHER" id="PTHR45824">
    <property type="entry name" value="GH16843P"/>
    <property type="match status" value="1"/>
</dbReference>
<dbReference type="GO" id="GO:0008526">
    <property type="term" value="F:phosphatidylinositol transfer activity"/>
    <property type="evidence" value="ECO:0007669"/>
    <property type="project" value="TreeGrafter"/>
</dbReference>
<dbReference type="PROSITE" id="PS50191">
    <property type="entry name" value="CRAL_TRIO"/>
    <property type="match status" value="1"/>
</dbReference>
<organism evidence="4">
    <name type="scientific">Mucochytrium quahogii</name>
    <dbReference type="NCBI Taxonomy" id="96639"/>
    <lineage>
        <taxon>Eukaryota</taxon>
        <taxon>Sar</taxon>
        <taxon>Stramenopiles</taxon>
        <taxon>Bigyra</taxon>
        <taxon>Labyrinthulomycetes</taxon>
        <taxon>Thraustochytrida</taxon>
        <taxon>Thraustochytriidae</taxon>
        <taxon>Mucochytrium</taxon>
    </lineage>
</organism>
<feature type="transmembrane region" description="Helical" evidence="2">
    <location>
        <begin position="130"/>
        <end position="160"/>
    </location>
</feature>
<dbReference type="InterPro" id="IPR011074">
    <property type="entry name" value="CRAL/TRIO_N_dom"/>
</dbReference>
<evidence type="ECO:0000256" key="2">
    <source>
        <dbReference type="SAM" id="Phobius"/>
    </source>
</evidence>
<keyword evidence="2" id="KW-0812">Transmembrane</keyword>
<reference evidence="4" key="1">
    <citation type="submission" date="2021-01" db="EMBL/GenBank/DDBJ databases">
        <authorList>
            <person name="Corre E."/>
            <person name="Pelletier E."/>
            <person name="Niang G."/>
            <person name="Scheremetjew M."/>
            <person name="Finn R."/>
            <person name="Kale V."/>
            <person name="Holt S."/>
            <person name="Cochrane G."/>
            <person name="Meng A."/>
            <person name="Brown T."/>
            <person name="Cohen L."/>
        </authorList>
    </citation>
    <scope>NUCLEOTIDE SEQUENCE</scope>
    <source>
        <strain evidence="4">NY070348D</strain>
    </source>
</reference>
<dbReference type="SUPFAM" id="SSF52087">
    <property type="entry name" value="CRAL/TRIO domain"/>
    <property type="match status" value="1"/>
</dbReference>
<evidence type="ECO:0000259" key="3">
    <source>
        <dbReference type="PROSITE" id="PS50191"/>
    </source>
</evidence>
<dbReference type="SMART" id="SM01100">
    <property type="entry name" value="CRAL_TRIO_N"/>
    <property type="match status" value="1"/>
</dbReference>
<accession>A0A7S2RZ26</accession>
<feature type="region of interest" description="Disordered" evidence="1">
    <location>
        <begin position="535"/>
        <end position="564"/>
    </location>
</feature>
<feature type="domain" description="CRAL-TRIO" evidence="3">
    <location>
        <begin position="382"/>
        <end position="542"/>
    </location>
</feature>
<dbReference type="InterPro" id="IPR052578">
    <property type="entry name" value="PI_Transfer_CRAL-TRIO"/>
</dbReference>
<feature type="compositionally biased region" description="Basic and acidic residues" evidence="1">
    <location>
        <begin position="550"/>
        <end position="564"/>
    </location>
</feature>
<dbReference type="CDD" id="cd00170">
    <property type="entry name" value="SEC14"/>
    <property type="match status" value="1"/>
</dbReference>
<protein>
    <recommendedName>
        <fullName evidence="3">CRAL-TRIO domain-containing protein</fullName>
    </recommendedName>
</protein>
<dbReference type="SUPFAM" id="SSF46938">
    <property type="entry name" value="CRAL/TRIO N-terminal domain"/>
    <property type="match status" value="1"/>
</dbReference>
<proteinExistence type="predicted"/>
<gene>
    <name evidence="4" type="ORF">QSP1433_LOCUS8560</name>
</gene>
<dbReference type="InterPro" id="IPR036865">
    <property type="entry name" value="CRAL-TRIO_dom_sf"/>
</dbReference>
<evidence type="ECO:0000256" key="1">
    <source>
        <dbReference type="SAM" id="MobiDB-lite"/>
    </source>
</evidence>
<dbReference type="Pfam" id="PF00650">
    <property type="entry name" value="CRAL_TRIO"/>
    <property type="match status" value="1"/>
</dbReference>
<dbReference type="InterPro" id="IPR001251">
    <property type="entry name" value="CRAL-TRIO_dom"/>
</dbReference>
<keyword evidence="2" id="KW-0472">Membrane</keyword>
<evidence type="ECO:0000313" key="4">
    <source>
        <dbReference type="EMBL" id="CAD9684783.1"/>
    </source>
</evidence>
<keyword evidence="2" id="KW-1133">Transmembrane helix</keyword>
<dbReference type="SMART" id="SM00516">
    <property type="entry name" value="SEC14"/>
    <property type="match status" value="1"/>
</dbReference>
<feature type="region of interest" description="Disordered" evidence="1">
    <location>
        <begin position="216"/>
        <end position="238"/>
    </location>
</feature>
<dbReference type="PANTHER" id="PTHR45824:SF29">
    <property type="entry name" value="GH16843P"/>
    <property type="match status" value="1"/>
</dbReference>